<comment type="caution">
    <text evidence="13">The sequence shown here is derived from an EMBL/GenBank/DDBJ whole genome shotgun (WGS) entry which is preliminary data.</text>
</comment>
<dbReference type="PANTHER" id="PTHR11817">
    <property type="entry name" value="PYRUVATE KINASE"/>
    <property type="match status" value="1"/>
</dbReference>
<keyword evidence="6" id="KW-0547">Nucleotide-binding</keyword>
<evidence type="ECO:0000256" key="5">
    <source>
        <dbReference type="ARBA" id="ARBA00022723"/>
    </source>
</evidence>
<dbReference type="Pfam" id="PF00224">
    <property type="entry name" value="PK"/>
    <property type="match status" value="1"/>
</dbReference>
<keyword evidence="9" id="KW-0460">Magnesium</keyword>
<evidence type="ECO:0000256" key="6">
    <source>
        <dbReference type="ARBA" id="ARBA00022741"/>
    </source>
</evidence>
<comment type="pathway">
    <text evidence="1">Carbohydrate degradation; glycolysis; pyruvate from D-glyceraldehyde 3-phosphate: step 5/5.</text>
</comment>
<dbReference type="GO" id="GO:0030955">
    <property type="term" value="F:potassium ion binding"/>
    <property type="evidence" value="ECO:0007669"/>
    <property type="project" value="InterPro"/>
</dbReference>
<reference evidence="13" key="1">
    <citation type="journal article" date="2013" name="Environ. Microbiol.">
        <title>Microbiota from the distal guts of lean and obese adolescents exhibit partial functional redundancy besides clear differences in community structure.</title>
        <authorList>
            <person name="Ferrer M."/>
            <person name="Ruiz A."/>
            <person name="Lanza F."/>
            <person name="Haange S.B."/>
            <person name="Oberbach A."/>
            <person name="Till H."/>
            <person name="Bargiela R."/>
            <person name="Campoy C."/>
            <person name="Segura M.T."/>
            <person name="Richter M."/>
            <person name="von Bergen M."/>
            <person name="Seifert J."/>
            <person name="Suarez A."/>
        </authorList>
    </citation>
    <scope>NUCLEOTIDE SEQUENCE</scope>
</reference>
<keyword evidence="7 13" id="KW-0418">Kinase</keyword>
<evidence type="ECO:0000256" key="9">
    <source>
        <dbReference type="ARBA" id="ARBA00022842"/>
    </source>
</evidence>
<evidence type="ECO:0000259" key="12">
    <source>
        <dbReference type="Pfam" id="PF00224"/>
    </source>
</evidence>
<dbReference type="GO" id="GO:0005524">
    <property type="term" value="F:ATP binding"/>
    <property type="evidence" value="ECO:0007669"/>
    <property type="project" value="UniProtKB-KW"/>
</dbReference>
<evidence type="ECO:0000313" key="13">
    <source>
        <dbReference type="EMBL" id="EKC80594.1"/>
    </source>
</evidence>
<dbReference type="SUPFAM" id="SSF51621">
    <property type="entry name" value="Phosphoenolpyruvate/pyruvate domain"/>
    <property type="match status" value="1"/>
</dbReference>
<sequence>MRKTKIICTVGPATDEDGVLEKMIKAGMNVARFNFSHGAHEMHKKRFDELVALRDKLDLPIATMLDTKGPEIRIGYFKDHKAVTLKDGDDYILTSRDVE</sequence>
<organism evidence="13">
    <name type="scientific">human gut metagenome</name>
    <dbReference type="NCBI Taxonomy" id="408170"/>
    <lineage>
        <taxon>unclassified sequences</taxon>
        <taxon>metagenomes</taxon>
        <taxon>organismal metagenomes</taxon>
    </lineage>
</organism>
<name>K1UKA9_9ZZZZ</name>
<dbReference type="EC" id="2.7.1.40" evidence="3"/>
<dbReference type="Gene3D" id="3.20.20.60">
    <property type="entry name" value="Phosphoenolpyruvate-binding domains"/>
    <property type="match status" value="1"/>
</dbReference>
<accession>K1UKA9</accession>
<dbReference type="InterPro" id="IPR040442">
    <property type="entry name" value="Pyrv_kinase-like_dom_sf"/>
</dbReference>
<dbReference type="UniPathway" id="UPA00109">
    <property type="reaction ID" value="UER00188"/>
</dbReference>
<dbReference type="GO" id="GO:0016301">
    <property type="term" value="F:kinase activity"/>
    <property type="evidence" value="ECO:0007669"/>
    <property type="project" value="UniProtKB-KW"/>
</dbReference>
<gene>
    <name evidence="13" type="ORF">LEA_01217</name>
</gene>
<dbReference type="InterPro" id="IPR001697">
    <property type="entry name" value="Pyr_Knase"/>
</dbReference>
<evidence type="ECO:0000256" key="2">
    <source>
        <dbReference type="ARBA" id="ARBA00008663"/>
    </source>
</evidence>
<evidence type="ECO:0000256" key="7">
    <source>
        <dbReference type="ARBA" id="ARBA00022777"/>
    </source>
</evidence>
<dbReference type="EMBL" id="AJWY01000852">
    <property type="protein sequence ID" value="EKC80594.1"/>
    <property type="molecule type" value="Genomic_DNA"/>
</dbReference>
<comment type="similarity">
    <text evidence="2">Belongs to the pyruvate kinase family.</text>
</comment>
<keyword evidence="11 13" id="KW-0670">Pyruvate</keyword>
<keyword evidence="8" id="KW-0067">ATP-binding</keyword>
<evidence type="ECO:0000256" key="4">
    <source>
        <dbReference type="ARBA" id="ARBA00022679"/>
    </source>
</evidence>
<dbReference type="InterPro" id="IPR015813">
    <property type="entry name" value="Pyrv/PenolPyrv_kinase-like_dom"/>
</dbReference>
<dbReference type="AlphaFoldDB" id="K1UKA9"/>
<dbReference type="InterPro" id="IPR015806">
    <property type="entry name" value="Pyrv_Knase_insert_dom_sf"/>
</dbReference>
<evidence type="ECO:0000256" key="11">
    <source>
        <dbReference type="ARBA" id="ARBA00023317"/>
    </source>
</evidence>
<dbReference type="GO" id="GO:0000287">
    <property type="term" value="F:magnesium ion binding"/>
    <property type="evidence" value="ECO:0007669"/>
    <property type="project" value="InterPro"/>
</dbReference>
<dbReference type="InterPro" id="IPR015793">
    <property type="entry name" value="Pyrv_Knase_brl"/>
</dbReference>
<evidence type="ECO:0000256" key="10">
    <source>
        <dbReference type="ARBA" id="ARBA00023152"/>
    </source>
</evidence>
<evidence type="ECO:0000256" key="3">
    <source>
        <dbReference type="ARBA" id="ARBA00012142"/>
    </source>
</evidence>
<keyword evidence="4 13" id="KW-0808">Transferase</keyword>
<dbReference type="Gene3D" id="2.40.33.10">
    <property type="entry name" value="PK beta-barrel domain-like"/>
    <property type="match status" value="1"/>
</dbReference>
<keyword evidence="10" id="KW-0324">Glycolysis</keyword>
<protein>
    <recommendedName>
        <fullName evidence="3">pyruvate kinase</fullName>
        <ecNumber evidence="3">2.7.1.40</ecNumber>
    </recommendedName>
</protein>
<dbReference type="GO" id="GO:0004743">
    <property type="term" value="F:pyruvate kinase activity"/>
    <property type="evidence" value="ECO:0007669"/>
    <property type="project" value="UniProtKB-EC"/>
</dbReference>
<feature type="domain" description="Pyruvate kinase barrel" evidence="12">
    <location>
        <begin position="1"/>
        <end position="94"/>
    </location>
</feature>
<evidence type="ECO:0000256" key="8">
    <source>
        <dbReference type="ARBA" id="ARBA00022840"/>
    </source>
</evidence>
<evidence type="ECO:0000256" key="1">
    <source>
        <dbReference type="ARBA" id="ARBA00004997"/>
    </source>
</evidence>
<keyword evidence="5" id="KW-0479">Metal-binding</keyword>
<proteinExistence type="inferred from homology"/>